<proteinExistence type="predicted"/>
<keyword evidence="3" id="KW-1185">Reference proteome</keyword>
<name>A0A1D2VKH3_9ASCO</name>
<evidence type="ECO:0000313" key="2">
    <source>
        <dbReference type="EMBL" id="ODV62095.1"/>
    </source>
</evidence>
<dbReference type="GeneID" id="30966649"/>
<feature type="transmembrane region" description="Helical" evidence="1">
    <location>
        <begin position="7"/>
        <end position="31"/>
    </location>
</feature>
<organism evidence="2 3">
    <name type="scientific">Ascoidea rubescens DSM 1968</name>
    <dbReference type="NCBI Taxonomy" id="1344418"/>
    <lineage>
        <taxon>Eukaryota</taxon>
        <taxon>Fungi</taxon>
        <taxon>Dikarya</taxon>
        <taxon>Ascomycota</taxon>
        <taxon>Saccharomycotina</taxon>
        <taxon>Saccharomycetes</taxon>
        <taxon>Ascoideaceae</taxon>
        <taxon>Ascoidea</taxon>
    </lineage>
</organism>
<evidence type="ECO:0000256" key="1">
    <source>
        <dbReference type="SAM" id="Phobius"/>
    </source>
</evidence>
<sequence>MTFFKKITLITFSTIIEIKIIQFKVLLMVFMNLKINFSNINNIIKIIRNSIGM</sequence>
<evidence type="ECO:0000313" key="3">
    <source>
        <dbReference type="Proteomes" id="UP000095038"/>
    </source>
</evidence>
<dbReference type="InParanoid" id="A0A1D2VKH3"/>
<keyword evidence="1" id="KW-0472">Membrane</keyword>
<accession>A0A1D2VKH3</accession>
<dbReference type="Proteomes" id="UP000095038">
    <property type="component" value="Unassembled WGS sequence"/>
</dbReference>
<dbReference type="EMBL" id="KV454478">
    <property type="protein sequence ID" value="ODV62095.1"/>
    <property type="molecule type" value="Genomic_DNA"/>
</dbReference>
<dbReference type="AlphaFoldDB" id="A0A1D2VKH3"/>
<reference evidence="3" key="1">
    <citation type="submission" date="2016-05" db="EMBL/GenBank/DDBJ databases">
        <title>Comparative genomics of biotechnologically important yeasts.</title>
        <authorList>
            <consortium name="DOE Joint Genome Institute"/>
            <person name="Riley R."/>
            <person name="Haridas S."/>
            <person name="Wolfe K.H."/>
            <person name="Lopes M.R."/>
            <person name="Hittinger C.T."/>
            <person name="Goker M."/>
            <person name="Salamov A."/>
            <person name="Wisecaver J."/>
            <person name="Long T.M."/>
            <person name="Aerts A.L."/>
            <person name="Barry K."/>
            <person name="Choi C."/>
            <person name="Clum A."/>
            <person name="Coughlan A.Y."/>
            <person name="Deshpande S."/>
            <person name="Douglass A.P."/>
            <person name="Hanson S.J."/>
            <person name="Klenk H.-P."/>
            <person name="Labutti K."/>
            <person name="Lapidus A."/>
            <person name="Lindquist E."/>
            <person name="Lipzen A."/>
            <person name="Meier-Kolthoff J.P."/>
            <person name="Ohm R.A."/>
            <person name="Otillar R.P."/>
            <person name="Pangilinan J."/>
            <person name="Peng Y."/>
            <person name="Rokas A."/>
            <person name="Rosa C.A."/>
            <person name="Scheuner C."/>
            <person name="Sibirny A.A."/>
            <person name="Slot J.C."/>
            <person name="Stielow J.B."/>
            <person name="Sun H."/>
            <person name="Kurtzman C.P."/>
            <person name="Blackwell M."/>
            <person name="Grigoriev I.V."/>
            <person name="Jeffries T.W."/>
        </authorList>
    </citation>
    <scope>NUCLEOTIDE SEQUENCE [LARGE SCALE GENOMIC DNA]</scope>
    <source>
        <strain evidence="3">DSM 1968</strain>
    </source>
</reference>
<keyword evidence="1" id="KW-1133">Transmembrane helix</keyword>
<gene>
    <name evidence="2" type="ORF">ASCRUDRAFT_75302</name>
</gene>
<keyword evidence="1" id="KW-0812">Transmembrane</keyword>
<dbReference type="RefSeq" id="XP_020048402.1">
    <property type="nucleotide sequence ID" value="XM_020193013.1"/>
</dbReference>
<protein>
    <submittedName>
        <fullName evidence="2">Uncharacterized protein</fullName>
    </submittedName>
</protein>